<dbReference type="PANTHER" id="PTHR30537:SF3">
    <property type="entry name" value="TRANSCRIPTIONAL REGULATORY PROTEIN"/>
    <property type="match status" value="1"/>
</dbReference>
<proteinExistence type="inferred from homology"/>
<gene>
    <name evidence="6" type="ORF">G114_07935</name>
</gene>
<dbReference type="SUPFAM" id="SSF53850">
    <property type="entry name" value="Periplasmic binding protein-like II"/>
    <property type="match status" value="1"/>
</dbReference>
<dbReference type="InterPro" id="IPR005119">
    <property type="entry name" value="LysR_subst-bd"/>
</dbReference>
<evidence type="ECO:0000313" key="7">
    <source>
        <dbReference type="Proteomes" id="UP000023775"/>
    </source>
</evidence>
<dbReference type="PANTHER" id="PTHR30537">
    <property type="entry name" value="HTH-TYPE TRANSCRIPTIONAL REGULATOR"/>
    <property type="match status" value="1"/>
</dbReference>
<dbReference type="Proteomes" id="UP000023775">
    <property type="component" value="Unassembled WGS sequence"/>
</dbReference>
<evidence type="ECO:0000256" key="3">
    <source>
        <dbReference type="ARBA" id="ARBA00023125"/>
    </source>
</evidence>
<dbReference type="AlphaFoldDB" id="N9VB22"/>
<sequence>MRHLDDLLYFLAVARSGSISGAADQLGVNHSTVSRRLAALEASGDTRLLDRTATGYNLTRQGQRLLSHAIAVEQHWQAINALLDEEGERLSGTLTLTLPPALAGRTMMSVLKRFQDTNPDLRLNLVVSNDLLSVTRQEVDIAIRATVKPAHHLVGRKLCDYHAACYVRRDLLPGPDRRLDWLGDGGEPPAPMADYALRQAAIIPSTTGRLAAVQSGMGAAELPCFLAAPLGELVRLPGHEPRRQGEIWLLYHPGYKQSRKIRAFASFFPDAFAAIRHTFEGL</sequence>
<dbReference type="GO" id="GO:0003700">
    <property type="term" value="F:DNA-binding transcription factor activity"/>
    <property type="evidence" value="ECO:0007669"/>
    <property type="project" value="InterPro"/>
</dbReference>
<reference evidence="6 7" key="1">
    <citation type="journal article" date="2013" name="Genome Announc.">
        <title>Draft Genome Sequence of the Aeromonas diversa Type Strain.</title>
        <authorList>
            <person name="Farfan M."/>
            <person name="Spataro N."/>
            <person name="Sanglas A."/>
            <person name="Albarral V."/>
            <person name="Loren J.G."/>
            <person name="Bosch E."/>
            <person name="Fuste M.C."/>
        </authorList>
    </citation>
    <scope>NUCLEOTIDE SEQUENCE [LARGE SCALE GENOMIC DNA]</scope>
    <source>
        <strain evidence="6 7">2478-85</strain>
    </source>
</reference>
<keyword evidence="3" id="KW-0238">DNA-binding</keyword>
<dbReference type="InterPro" id="IPR000847">
    <property type="entry name" value="LysR_HTH_N"/>
</dbReference>
<dbReference type="Pfam" id="PF00126">
    <property type="entry name" value="HTH_1"/>
    <property type="match status" value="1"/>
</dbReference>
<keyword evidence="4" id="KW-0804">Transcription</keyword>
<dbReference type="InterPro" id="IPR036388">
    <property type="entry name" value="WH-like_DNA-bd_sf"/>
</dbReference>
<dbReference type="GO" id="GO:0043565">
    <property type="term" value="F:sequence-specific DNA binding"/>
    <property type="evidence" value="ECO:0007669"/>
    <property type="project" value="TreeGrafter"/>
</dbReference>
<name>N9VB22_9GAMM</name>
<accession>N9VB22</accession>
<dbReference type="Pfam" id="PF03466">
    <property type="entry name" value="LysR_substrate"/>
    <property type="match status" value="1"/>
</dbReference>
<keyword evidence="2" id="KW-0805">Transcription regulation</keyword>
<dbReference type="GO" id="GO:0006351">
    <property type="term" value="P:DNA-templated transcription"/>
    <property type="evidence" value="ECO:0007669"/>
    <property type="project" value="TreeGrafter"/>
</dbReference>
<feature type="domain" description="HTH lysR-type" evidence="5">
    <location>
        <begin position="1"/>
        <end position="59"/>
    </location>
</feature>
<evidence type="ECO:0000256" key="1">
    <source>
        <dbReference type="ARBA" id="ARBA00009437"/>
    </source>
</evidence>
<evidence type="ECO:0000259" key="5">
    <source>
        <dbReference type="PROSITE" id="PS50931"/>
    </source>
</evidence>
<evidence type="ECO:0000313" key="6">
    <source>
        <dbReference type="EMBL" id="ENY72447.1"/>
    </source>
</evidence>
<dbReference type="EMBL" id="APVG01000016">
    <property type="protein sequence ID" value="ENY72447.1"/>
    <property type="molecule type" value="Genomic_DNA"/>
</dbReference>
<dbReference type="Gene3D" id="3.40.190.290">
    <property type="match status" value="2"/>
</dbReference>
<evidence type="ECO:0000256" key="2">
    <source>
        <dbReference type="ARBA" id="ARBA00023015"/>
    </source>
</evidence>
<dbReference type="InterPro" id="IPR058163">
    <property type="entry name" value="LysR-type_TF_proteobact-type"/>
</dbReference>
<comment type="similarity">
    <text evidence="1">Belongs to the LysR transcriptional regulatory family.</text>
</comment>
<protein>
    <submittedName>
        <fullName evidence="6">Transcriptional regulatory protein</fullName>
    </submittedName>
</protein>
<evidence type="ECO:0000256" key="4">
    <source>
        <dbReference type="ARBA" id="ARBA00023163"/>
    </source>
</evidence>
<dbReference type="eggNOG" id="COG0583">
    <property type="taxonomic scope" value="Bacteria"/>
</dbReference>
<dbReference type="InterPro" id="IPR036390">
    <property type="entry name" value="WH_DNA-bd_sf"/>
</dbReference>
<dbReference type="OrthoDB" id="9786526at2"/>
<dbReference type="Gene3D" id="1.10.10.10">
    <property type="entry name" value="Winged helix-like DNA-binding domain superfamily/Winged helix DNA-binding domain"/>
    <property type="match status" value="1"/>
</dbReference>
<comment type="caution">
    <text evidence="6">The sequence shown here is derived from an EMBL/GenBank/DDBJ whole genome shotgun (WGS) entry which is preliminary data.</text>
</comment>
<organism evidence="6 7">
    <name type="scientific">Aeromonas diversa CDC 2478-85</name>
    <dbReference type="NCBI Taxonomy" id="1268237"/>
    <lineage>
        <taxon>Bacteria</taxon>
        <taxon>Pseudomonadati</taxon>
        <taxon>Pseudomonadota</taxon>
        <taxon>Gammaproteobacteria</taxon>
        <taxon>Aeromonadales</taxon>
        <taxon>Aeromonadaceae</taxon>
        <taxon>Aeromonas</taxon>
    </lineage>
</organism>
<dbReference type="PATRIC" id="fig|1268237.3.peg.1562"/>
<keyword evidence="7" id="KW-1185">Reference proteome</keyword>
<dbReference type="SUPFAM" id="SSF46785">
    <property type="entry name" value="Winged helix' DNA-binding domain"/>
    <property type="match status" value="1"/>
</dbReference>
<dbReference type="PROSITE" id="PS50931">
    <property type="entry name" value="HTH_LYSR"/>
    <property type="match status" value="1"/>
</dbReference>
<dbReference type="RefSeq" id="WP_005351288.1">
    <property type="nucleotide sequence ID" value="NZ_APVG01000016.1"/>
</dbReference>